<dbReference type="SUPFAM" id="SSF55785">
    <property type="entry name" value="PYP-like sensor domain (PAS domain)"/>
    <property type="match status" value="2"/>
</dbReference>
<keyword evidence="8" id="KW-1185">Reference proteome</keyword>
<dbReference type="SMART" id="SM00283">
    <property type="entry name" value="MA"/>
    <property type="match status" value="1"/>
</dbReference>
<dbReference type="CDD" id="cd11386">
    <property type="entry name" value="MCP_signal"/>
    <property type="match status" value="1"/>
</dbReference>
<feature type="domain" description="PAC" evidence="6">
    <location>
        <begin position="214"/>
        <end position="266"/>
    </location>
</feature>
<evidence type="ECO:0000313" key="8">
    <source>
        <dbReference type="Proteomes" id="UP000037530"/>
    </source>
</evidence>
<dbReference type="EMBL" id="LHPI01000037">
    <property type="protein sequence ID" value="KOO05200.1"/>
    <property type="molecule type" value="Genomic_DNA"/>
</dbReference>
<name>A0A0M0HSZ2_9VIBR</name>
<evidence type="ECO:0000256" key="1">
    <source>
        <dbReference type="ARBA" id="ARBA00004370"/>
    </source>
</evidence>
<dbReference type="InterPro" id="IPR013655">
    <property type="entry name" value="PAS_fold_3"/>
</dbReference>
<dbReference type="InterPro" id="IPR035965">
    <property type="entry name" value="PAS-like_dom_sf"/>
</dbReference>
<dbReference type="AlphaFoldDB" id="A0A0M0HSZ2"/>
<dbReference type="RefSeq" id="WP_053411078.1">
    <property type="nucleotide sequence ID" value="NZ_LHPI01000037.1"/>
</dbReference>
<evidence type="ECO:0000313" key="7">
    <source>
        <dbReference type="EMBL" id="KOO05200.1"/>
    </source>
</evidence>
<dbReference type="GO" id="GO:0016020">
    <property type="term" value="C:membrane"/>
    <property type="evidence" value="ECO:0007669"/>
    <property type="project" value="UniProtKB-SubCell"/>
</dbReference>
<dbReference type="InterPro" id="IPR000700">
    <property type="entry name" value="PAS-assoc_C"/>
</dbReference>
<evidence type="ECO:0000256" key="3">
    <source>
        <dbReference type="PROSITE-ProRule" id="PRU00284"/>
    </source>
</evidence>
<dbReference type="Proteomes" id="UP000037530">
    <property type="component" value="Unassembled WGS sequence"/>
</dbReference>
<gene>
    <name evidence="7" type="ORF">AKJ31_21600</name>
</gene>
<feature type="coiled-coil region" evidence="4">
    <location>
        <begin position="289"/>
        <end position="316"/>
    </location>
</feature>
<dbReference type="GO" id="GO:0007165">
    <property type="term" value="P:signal transduction"/>
    <property type="evidence" value="ECO:0007669"/>
    <property type="project" value="UniProtKB-KW"/>
</dbReference>
<dbReference type="InterPro" id="IPR004089">
    <property type="entry name" value="MCPsignal_dom"/>
</dbReference>
<dbReference type="STRING" id="171383.AKJ31_21600"/>
<dbReference type="Pfam" id="PF00015">
    <property type="entry name" value="MCPsignal"/>
    <property type="match status" value="1"/>
</dbReference>
<evidence type="ECO:0000259" key="6">
    <source>
        <dbReference type="PROSITE" id="PS50113"/>
    </source>
</evidence>
<proteinExistence type="predicted"/>
<keyword evidence="2 3" id="KW-0807">Transducer</keyword>
<evidence type="ECO:0000259" key="5">
    <source>
        <dbReference type="PROSITE" id="PS50111"/>
    </source>
</evidence>
<dbReference type="NCBIfam" id="TIGR00229">
    <property type="entry name" value="sensory_box"/>
    <property type="match status" value="1"/>
</dbReference>
<dbReference type="InterPro" id="IPR000014">
    <property type="entry name" value="PAS"/>
</dbReference>
<dbReference type="PROSITE" id="PS50111">
    <property type="entry name" value="CHEMOTAXIS_TRANSDUC_2"/>
    <property type="match status" value="1"/>
</dbReference>
<dbReference type="SUPFAM" id="SSF58104">
    <property type="entry name" value="Methyl-accepting chemotaxis protein (MCP) signaling domain"/>
    <property type="match status" value="1"/>
</dbReference>
<feature type="domain" description="Methyl-accepting transducer" evidence="5">
    <location>
        <begin position="262"/>
        <end position="436"/>
    </location>
</feature>
<dbReference type="Pfam" id="PF13426">
    <property type="entry name" value="PAS_9"/>
    <property type="match status" value="1"/>
</dbReference>
<accession>A0A0M0HSZ2</accession>
<dbReference type="CDD" id="cd00130">
    <property type="entry name" value="PAS"/>
    <property type="match status" value="2"/>
</dbReference>
<dbReference type="SMART" id="SM00086">
    <property type="entry name" value="PAC"/>
    <property type="match status" value="2"/>
</dbReference>
<keyword evidence="4" id="KW-0175">Coiled coil</keyword>
<dbReference type="PROSITE" id="PS50113">
    <property type="entry name" value="PAC"/>
    <property type="match status" value="1"/>
</dbReference>
<dbReference type="PATRIC" id="fig|171383.3.peg.4405"/>
<dbReference type="GO" id="GO:0006935">
    <property type="term" value="P:chemotaxis"/>
    <property type="evidence" value="ECO:0007669"/>
    <property type="project" value="UniProtKB-ARBA"/>
</dbReference>
<sequence>MFFNTALKNELEATKEKLFSLEQVSEGIQKDLLTLTLDSSGKITSANEKFLSQLELDEILDTPIGELAPKNCRSTDHYKSMVASLSAKRIWNGAMQIQARGQSEVWLRVLILPVFDTKGLLIQFSVIASELTRTITTSREQADLLKALNKSMAVIEFTPEGTILNANSNFLRAMGYSDVTQVSGKHHRIFCSQDEVDSEEYCEFWRKLAKGEYATGRFKRIDNYGNVAWLEASYNPIYNDNGELYKVVKFATVITNQVEQEQAVSEVAQVAHGISQETGKHTVHGKNVVTGIIEQMEELVQEMKQASNDIEALNEHSKAISDLVSNIGGIADQTNLLALNAAIEAARAGEYGRGFAVVADEVRKLASRTNETTETIVNMVSENLVKTTKAVSLITDCQARTTEVLGLSTEAGQVLNEVQSGADEVITVVSQLNQRL</sequence>
<evidence type="ECO:0000256" key="2">
    <source>
        <dbReference type="ARBA" id="ARBA00023224"/>
    </source>
</evidence>
<organism evidence="7 8">
    <name type="scientific">Vibrio hepatarius</name>
    <dbReference type="NCBI Taxonomy" id="171383"/>
    <lineage>
        <taxon>Bacteria</taxon>
        <taxon>Pseudomonadati</taxon>
        <taxon>Pseudomonadota</taxon>
        <taxon>Gammaproteobacteria</taxon>
        <taxon>Vibrionales</taxon>
        <taxon>Vibrionaceae</taxon>
        <taxon>Vibrio</taxon>
        <taxon>Vibrio oreintalis group</taxon>
    </lineage>
</organism>
<dbReference type="OrthoDB" id="9765776at2"/>
<comment type="subcellular location">
    <subcellularLocation>
        <location evidence="1">Membrane</location>
    </subcellularLocation>
</comment>
<evidence type="ECO:0000256" key="4">
    <source>
        <dbReference type="SAM" id="Coils"/>
    </source>
</evidence>
<reference evidence="8" key="1">
    <citation type="submission" date="2015-08" db="EMBL/GenBank/DDBJ databases">
        <title>Vibrio galatheae sp. nov., a novel member of the Vibrionaceae family isolated from the Solomon Islands.</title>
        <authorList>
            <person name="Giubergia S."/>
            <person name="Machado H."/>
            <person name="Mateiu R.V."/>
            <person name="Gram L."/>
        </authorList>
    </citation>
    <scope>NUCLEOTIDE SEQUENCE [LARGE SCALE GENOMIC DNA]</scope>
    <source>
        <strain evidence="8">DSM 19134</strain>
    </source>
</reference>
<dbReference type="InterPro" id="IPR001610">
    <property type="entry name" value="PAC"/>
</dbReference>
<protein>
    <submittedName>
        <fullName evidence="7">Chemotaxis protein</fullName>
    </submittedName>
</protein>
<dbReference type="PANTHER" id="PTHR32089">
    <property type="entry name" value="METHYL-ACCEPTING CHEMOTAXIS PROTEIN MCPB"/>
    <property type="match status" value="1"/>
</dbReference>
<dbReference type="Pfam" id="PF08447">
    <property type="entry name" value="PAS_3"/>
    <property type="match status" value="1"/>
</dbReference>
<dbReference type="PANTHER" id="PTHR32089:SF112">
    <property type="entry name" value="LYSOZYME-LIKE PROTEIN-RELATED"/>
    <property type="match status" value="1"/>
</dbReference>
<comment type="caution">
    <text evidence="7">The sequence shown here is derived from an EMBL/GenBank/DDBJ whole genome shotgun (WGS) entry which is preliminary data.</text>
</comment>
<dbReference type="Gene3D" id="1.10.287.950">
    <property type="entry name" value="Methyl-accepting chemotaxis protein"/>
    <property type="match status" value="1"/>
</dbReference>
<dbReference type="Gene3D" id="3.30.450.20">
    <property type="entry name" value="PAS domain"/>
    <property type="match status" value="2"/>
</dbReference>